<dbReference type="InterPro" id="IPR058625">
    <property type="entry name" value="MdtA-like_BSH"/>
</dbReference>
<proteinExistence type="inferred from homology"/>
<feature type="domain" description="Multidrug resistance protein MdtA-like barrel-sandwich hybrid" evidence="6">
    <location>
        <begin position="67"/>
        <end position="209"/>
    </location>
</feature>
<evidence type="ECO:0000313" key="10">
    <source>
        <dbReference type="Proteomes" id="UP000596205"/>
    </source>
</evidence>
<evidence type="ECO:0000256" key="2">
    <source>
        <dbReference type="ARBA" id="ARBA00009477"/>
    </source>
</evidence>
<dbReference type="PANTHER" id="PTHR30158:SF24">
    <property type="entry name" value="HLYD FAMILY SECRETION PROTEIN"/>
    <property type="match status" value="1"/>
</dbReference>
<evidence type="ECO:0000256" key="1">
    <source>
        <dbReference type="ARBA" id="ARBA00004196"/>
    </source>
</evidence>
<keyword evidence="4" id="KW-0732">Signal</keyword>
<evidence type="ECO:0000259" key="8">
    <source>
        <dbReference type="Pfam" id="PF25967"/>
    </source>
</evidence>
<name>A0A7T6VBZ2_9BURK</name>
<dbReference type="SUPFAM" id="SSF111369">
    <property type="entry name" value="HlyD-like secretion proteins"/>
    <property type="match status" value="1"/>
</dbReference>
<dbReference type="AlphaFoldDB" id="A0A7T6VBZ2"/>
<dbReference type="Pfam" id="PF25944">
    <property type="entry name" value="Beta-barrel_RND"/>
    <property type="match status" value="1"/>
</dbReference>
<evidence type="ECO:0000259" key="7">
    <source>
        <dbReference type="Pfam" id="PF25944"/>
    </source>
</evidence>
<dbReference type="GO" id="GO:0005886">
    <property type="term" value="C:plasma membrane"/>
    <property type="evidence" value="ECO:0007669"/>
    <property type="project" value="UniProtKB-SubCell"/>
</dbReference>
<evidence type="ECO:0000256" key="3">
    <source>
        <dbReference type="SAM" id="MobiDB-lite"/>
    </source>
</evidence>
<sequence>MNNNKRSLSRRARLAPLALAALLAVAGCGKGEKGKAQEAIQNATVVTVRPTAVPMTVELPGRLDAYRQAEVRARVAGIVTARTYEEGQEVKQGAVLFRIDSAPLKAARDAAQGALAKAQAAALAASDKRRRYDDLVRDRAVSERDHTEAVAGDTQAKADVASAKAELARAQLQLDYATVTAPIAGRARRALVTEGALVGQDQATPLTTVEQLDPIYVNFSQPAADVDALRRAVKSGRATGIAQHDVAVTLLRADGTAYPLKGKLLFSDLAVDPTTDTVAMRALFPNPERELLPGAYVRIALDAAVDQRAILVPRDALLRTTDRTSVRVVDAGGNVKDVEVVADQMSGRDWRITRGLAGGERVIVDNAAQFAPGTPVKPVEKASPTQAASQAAARQT</sequence>
<dbReference type="Gene3D" id="1.10.287.470">
    <property type="entry name" value="Helix hairpin bin"/>
    <property type="match status" value="1"/>
</dbReference>
<dbReference type="InterPro" id="IPR058626">
    <property type="entry name" value="MdtA-like_b-barrel"/>
</dbReference>
<dbReference type="RefSeq" id="WP_124825752.1">
    <property type="nucleotide sequence ID" value="NZ_CADEPR010000005.1"/>
</dbReference>
<dbReference type="Gene3D" id="2.40.50.100">
    <property type="match status" value="1"/>
</dbReference>
<evidence type="ECO:0000313" key="9">
    <source>
        <dbReference type="EMBL" id="QQK01114.1"/>
    </source>
</evidence>
<evidence type="ECO:0000259" key="5">
    <source>
        <dbReference type="Pfam" id="PF25876"/>
    </source>
</evidence>
<feature type="domain" description="Multidrug resistance protein MdtA-like beta-barrel" evidence="7">
    <location>
        <begin position="214"/>
        <end position="303"/>
    </location>
</feature>
<dbReference type="Pfam" id="PF25917">
    <property type="entry name" value="BSH_RND"/>
    <property type="match status" value="1"/>
</dbReference>
<comment type="similarity">
    <text evidence="2">Belongs to the membrane fusion protein (MFP) (TC 8.A.1) family.</text>
</comment>
<dbReference type="NCBIfam" id="NF007132">
    <property type="entry name" value="PRK09578.1"/>
    <property type="match status" value="1"/>
</dbReference>
<gene>
    <name evidence="9" type="ORF">JFN94_08235</name>
</gene>
<feature type="compositionally biased region" description="Low complexity" evidence="3">
    <location>
        <begin position="382"/>
        <end position="396"/>
    </location>
</feature>
<reference evidence="9 10" key="1">
    <citation type="submission" date="2020-12" db="EMBL/GenBank/DDBJ databases">
        <title>Complete genome sequence of Burkholderia anthina BJQ0011.</title>
        <authorList>
            <person name="Xu Y."/>
        </authorList>
    </citation>
    <scope>NUCLEOTIDE SEQUENCE [LARGE SCALE GENOMIC DNA]</scope>
    <source>
        <strain evidence="9 10">BJQ0011</strain>
    </source>
</reference>
<dbReference type="NCBIfam" id="TIGR01730">
    <property type="entry name" value="RND_mfp"/>
    <property type="match status" value="1"/>
</dbReference>
<evidence type="ECO:0000259" key="6">
    <source>
        <dbReference type="Pfam" id="PF25917"/>
    </source>
</evidence>
<dbReference type="Gene3D" id="2.40.420.20">
    <property type="match status" value="1"/>
</dbReference>
<comment type="subcellular location">
    <subcellularLocation>
        <location evidence="1">Cell envelope</location>
    </subcellularLocation>
</comment>
<dbReference type="GO" id="GO:0046677">
    <property type="term" value="P:response to antibiotic"/>
    <property type="evidence" value="ECO:0007669"/>
    <property type="project" value="TreeGrafter"/>
</dbReference>
<dbReference type="InterPro" id="IPR058624">
    <property type="entry name" value="MdtA-like_HH"/>
</dbReference>
<feature type="domain" description="Multidrug resistance protein MdtA-like C-terminal permuted SH3" evidence="8">
    <location>
        <begin position="309"/>
        <end position="367"/>
    </location>
</feature>
<feature type="region of interest" description="Disordered" evidence="3">
    <location>
        <begin position="372"/>
        <end position="396"/>
    </location>
</feature>
<organism evidence="9 10">
    <name type="scientific">Burkholderia anthina</name>
    <dbReference type="NCBI Taxonomy" id="179879"/>
    <lineage>
        <taxon>Bacteria</taxon>
        <taxon>Pseudomonadati</taxon>
        <taxon>Pseudomonadota</taxon>
        <taxon>Betaproteobacteria</taxon>
        <taxon>Burkholderiales</taxon>
        <taxon>Burkholderiaceae</taxon>
        <taxon>Burkholderia</taxon>
        <taxon>Burkholderia cepacia complex</taxon>
    </lineage>
</organism>
<dbReference type="GO" id="GO:0022857">
    <property type="term" value="F:transmembrane transporter activity"/>
    <property type="evidence" value="ECO:0007669"/>
    <property type="project" value="InterPro"/>
</dbReference>
<dbReference type="InterPro" id="IPR058627">
    <property type="entry name" value="MdtA-like_C"/>
</dbReference>
<dbReference type="KEGG" id="bann:JFN94_08235"/>
<dbReference type="Gene3D" id="2.40.30.170">
    <property type="match status" value="1"/>
</dbReference>
<dbReference type="EMBL" id="CP066769">
    <property type="protein sequence ID" value="QQK01114.1"/>
    <property type="molecule type" value="Genomic_DNA"/>
</dbReference>
<evidence type="ECO:0000256" key="4">
    <source>
        <dbReference type="SAM" id="SignalP"/>
    </source>
</evidence>
<dbReference type="Proteomes" id="UP000596205">
    <property type="component" value="Chromosome 1"/>
</dbReference>
<dbReference type="Pfam" id="PF25876">
    <property type="entry name" value="HH_MFP_RND"/>
    <property type="match status" value="1"/>
</dbReference>
<accession>A0A7T6VBZ2</accession>
<feature type="chain" id="PRO_5032280257" evidence="4">
    <location>
        <begin position="27"/>
        <end position="396"/>
    </location>
</feature>
<dbReference type="InterPro" id="IPR006143">
    <property type="entry name" value="RND_pump_MFP"/>
</dbReference>
<feature type="signal peptide" evidence="4">
    <location>
        <begin position="1"/>
        <end position="26"/>
    </location>
</feature>
<dbReference type="Pfam" id="PF25967">
    <property type="entry name" value="RND-MFP_C"/>
    <property type="match status" value="1"/>
</dbReference>
<dbReference type="PANTHER" id="PTHR30158">
    <property type="entry name" value="ACRA/E-RELATED COMPONENT OF DRUG EFFLUX TRANSPORTER"/>
    <property type="match status" value="1"/>
</dbReference>
<protein>
    <submittedName>
        <fullName evidence="9">MexX/AxyX family multidrug efflux RND transporter periplasmic adaptor subunit</fullName>
    </submittedName>
</protein>
<dbReference type="PROSITE" id="PS51257">
    <property type="entry name" value="PROKAR_LIPOPROTEIN"/>
    <property type="match status" value="1"/>
</dbReference>
<feature type="domain" description="Multidrug resistance protein MdtA-like alpha-helical hairpin" evidence="5">
    <location>
        <begin position="109"/>
        <end position="177"/>
    </location>
</feature>